<keyword evidence="10" id="KW-0732">Signal</keyword>
<dbReference type="GO" id="GO:0006633">
    <property type="term" value="P:fatty acid biosynthetic process"/>
    <property type="evidence" value="ECO:0000318"/>
    <property type="project" value="GO_Central"/>
</dbReference>
<feature type="active site" description="Charge relay system" evidence="7">
    <location>
        <position position="194"/>
    </location>
</feature>
<dbReference type="Gene3D" id="3.40.50.1820">
    <property type="entry name" value="alpha/beta hydrolase"/>
    <property type="match status" value="1"/>
</dbReference>
<dbReference type="GO" id="GO:0042632">
    <property type="term" value="P:cholesterol homeostasis"/>
    <property type="evidence" value="ECO:0000318"/>
    <property type="project" value="GO_Central"/>
</dbReference>
<feature type="binding site" evidence="8">
    <location>
        <position position="208"/>
    </location>
    <ligand>
        <name>Ca(2+)</name>
        <dbReference type="ChEBI" id="CHEBI:29108"/>
    </ligand>
</feature>
<evidence type="ECO:0000256" key="10">
    <source>
        <dbReference type="RuleBase" id="RU362046"/>
    </source>
</evidence>
<dbReference type="PANTHER" id="PTHR11610:SF189">
    <property type="entry name" value="TRIACYLGLYCEROL LIPASE"/>
    <property type="match status" value="1"/>
</dbReference>
<dbReference type="CDD" id="cd00707">
    <property type="entry name" value="Pancreat_lipase_like"/>
    <property type="match status" value="1"/>
</dbReference>
<dbReference type="GO" id="GO:0034375">
    <property type="term" value="P:high-density lipoprotein particle remodeling"/>
    <property type="evidence" value="ECO:0000318"/>
    <property type="project" value="GO_Central"/>
</dbReference>
<dbReference type="InterPro" id="IPR001024">
    <property type="entry name" value="PLAT/LH2_dom"/>
</dbReference>
<dbReference type="SUPFAM" id="SSF49723">
    <property type="entry name" value="Lipase/lipooxygenase domain (PLAT/LH2 domain)"/>
    <property type="match status" value="1"/>
</dbReference>
<keyword evidence="10" id="KW-0442">Lipid degradation</keyword>
<dbReference type="InterPro" id="IPR000734">
    <property type="entry name" value="TAG_lipase"/>
</dbReference>
<evidence type="ECO:0000256" key="2">
    <source>
        <dbReference type="ARBA" id="ARBA00010701"/>
    </source>
</evidence>
<evidence type="ECO:0000256" key="1">
    <source>
        <dbReference type="ARBA" id="ARBA00004613"/>
    </source>
</evidence>
<dbReference type="PaxDb" id="8355-A0A1L8FDS7"/>
<evidence type="ECO:0000313" key="12">
    <source>
        <dbReference type="RefSeq" id="XP_041426455.1"/>
    </source>
</evidence>
<dbReference type="RefSeq" id="XP_041426455.1">
    <property type="nucleotide sequence ID" value="XM_041570521.1"/>
</dbReference>
<protein>
    <recommendedName>
        <fullName evidence="10">Triacylglycerol lipase</fullName>
        <ecNumber evidence="10">3.1.1.3</ecNumber>
    </recommendedName>
    <alternativeName>
        <fullName evidence="10">Pancreatic lipase</fullName>
    </alternativeName>
</protein>
<feature type="chain" id="PRO_5035351881" description="Triacylglycerol lipase" evidence="10">
    <location>
        <begin position="18"/>
        <end position="472"/>
    </location>
</feature>
<dbReference type="CTD" id="447524"/>
<dbReference type="CDD" id="cd01759">
    <property type="entry name" value="PLAT_PL"/>
    <property type="match status" value="1"/>
</dbReference>
<feature type="active site" description="Charge relay system" evidence="7">
    <location>
        <position position="281"/>
    </location>
</feature>
<dbReference type="Pfam" id="PF00151">
    <property type="entry name" value="Lipase"/>
    <property type="match status" value="1"/>
</dbReference>
<accession>A0A1L8FDS7</accession>
<keyword evidence="11" id="KW-1185">Reference proteome</keyword>
<dbReference type="SUPFAM" id="SSF53474">
    <property type="entry name" value="alpha/beta-Hydrolases"/>
    <property type="match status" value="1"/>
</dbReference>
<gene>
    <name evidence="12" type="primary">pnliprp1.S</name>
    <name evidence="12" type="synonym">pnliprp1</name>
</gene>
<organism evidence="11 12">
    <name type="scientific">Xenopus laevis</name>
    <name type="common">African clawed frog</name>
    <dbReference type="NCBI Taxonomy" id="8355"/>
    <lineage>
        <taxon>Eukaryota</taxon>
        <taxon>Metazoa</taxon>
        <taxon>Chordata</taxon>
        <taxon>Craniata</taxon>
        <taxon>Vertebrata</taxon>
        <taxon>Euteleostomi</taxon>
        <taxon>Amphibia</taxon>
        <taxon>Batrachia</taxon>
        <taxon>Anura</taxon>
        <taxon>Pipoidea</taxon>
        <taxon>Pipidae</taxon>
        <taxon>Xenopodinae</taxon>
        <taxon>Xenopus</taxon>
        <taxon>Xenopus</taxon>
    </lineage>
</organism>
<dbReference type="Gene3D" id="2.60.60.20">
    <property type="entry name" value="PLAT/LH2 domain"/>
    <property type="match status" value="1"/>
</dbReference>
<dbReference type="ESTHER" id="xenla-q642r3">
    <property type="family name" value="Pancreatic_lipase"/>
</dbReference>
<dbReference type="OMA" id="APFCLYH"/>
<dbReference type="FunFam" id="3.40.50.1820:FF:000033">
    <property type="entry name" value="Pancreatic triacylglycerol lipase"/>
    <property type="match status" value="1"/>
</dbReference>
<keyword evidence="3 10" id="KW-0964">Secreted</keyword>
<dbReference type="GO" id="GO:0008970">
    <property type="term" value="F:phospholipase A1 activity"/>
    <property type="evidence" value="ECO:0000318"/>
    <property type="project" value="GO_Central"/>
</dbReference>
<evidence type="ECO:0000256" key="9">
    <source>
        <dbReference type="RuleBase" id="RU004262"/>
    </source>
</evidence>
<dbReference type="PROSITE" id="PS50095">
    <property type="entry name" value="PLAT"/>
    <property type="match status" value="1"/>
</dbReference>
<feature type="binding site" evidence="8">
    <location>
        <position position="213"/>
    </location>
    <ligand>
        <name>Ca(2+)</name>
        <dbReference type="ChEBI" id="CHEBI:29108"/>
    </ligand>
</feature>
<dbReference type="GO" id="GO:0005615">
    <property type="term" value="C:extracellular space"/>
    <property type="evidence" value="ECO:0000318"/>
    <property type="project" value="GO_Central"/>
</dbReference>
<dbReference type="GO" id="GO:0019433">
    <property type="term" value="P:triglyceride catabolic process"/>
    <property type="evidence" value="ECO:0000318"/>
    <property type="project" value="GO_Central"/>
</dbReference>
<dbReference type="AlphaFoldDB" id="A0A1L8FDS7"/>
<comment type="catalytic activity">
    <reaction evidence="10">
        <text>a triacylglycerol + H2O = a diacylglycerol + a fatty acid + H(+)</text>
        <dbReference type="Rhea" id="RHEA:12044"/>
        <dbReference type="ChEBI" id="CHEBI:15377"/>
        <dbReference type="ChEBI" id="CHEBI:15378"/>
        <dbReference type="ChEBI" id="CHEBI:17855"/>
        <dbReference type="ChEBI" id="CHEBI:18035"/>
        <dbReference type="ChEBI" id="CHEBI:28868"/>
        <dbReference type="EC" id="3.1.1.3"/>
    </reaction>
</comment>
<keyword evidence="6 10" id="KW-1015">Disulfide bond</keyword>
<evidence type="ECO:0000256" key="3">
    <source>
        <dbReference type="ARBA" id="ARBA00022525"/>
    </source>
</evidence>
<evidence type="ECO:0000256" key="5">
    <source>
        <dbReference type="ARBA" id="ARBA00022837"/>
    </source>
</evidence>
<dbReference type="GO" id="GO:0046872">
    <property type="term" value="F:metal ion binding"/>
    <property type="evidence" value="ECO:0007669"/>
    <property type="project" value="UniProtKB-KW"/>
</dbReference>
<evidence type="ECO:0000313" key="11">
    <source>
        <dbReference type="Proteomes" id="UP000186698"/>
    </source>
</evidence>
<dbReference type="PRINTS" id="PR00823">
    <property type="entry name" value="PANCLIPASE"/>
</dbReference>
<evidence type="ECO:0000256" key="4">
    <source>
        <dbReference type="ARBA" id="ARBA00022723"/>
    </source>
</evidence>
<evidence type="ECO:0000256" key="6">
    <source>
        <dbReference type="ARBA" id="ARBA00023157"/>
    </source>
</evidence>
<dbReference type="InterPro" id="IPR029058">
    <property type="entry name" value="AB_hydrolase_fold"/>
</dbReference>
<dbReference type="Pfam" id="PF01477">
    <property type="entry name" value="PLAT"/>
    <property type="match status" value="1"/>
</dbReference>
<proteinExistence type="inferred from homology"/>
<keyword evidence="5 8" id="KW-0106">Calcium</keyword>
<dbReference type="InterPro" id="IPR002331">
    <property type="entry name" value="Lipase_panc"/>
</dbReference>
<dbReference type="GeneID" id="447524"/>
<sequence>MSGCWGLIFFLLGYVQAGKVCYDKIGCFTDDKPWSGTLERLIGRLPESPEHINTHLLMFTRENPDTFQELRPLNPSALPLTNFKTNRKSRFIIHGFLEQGEENWLVNMCKTMLKVEDVNCFCVDWSGGSRTLYSQAANNIRVVGAELAYFISFLSNNMNYSLSKVHVIGHSLGSHTAGEVGKRLPGIGRITGLDPAGPFFQDTPPEVRLDPTDALFVDVIHTDTSPLIPKMGYGMRQSVGHMDFFPNGGESMRGCNKPIVAKLLDIDGLWEGSRDIFACNHLRSYKYYTESITSPNGFIGYPSTSYGEFTKGNGFPCPSSGCPLMGHYADLFSGHGINEHSYFLNTGSEKPYSRWRYRVTVKTTGRLNFLGSIQVSLHGVKGSTTGQEIARRLIKPGQTYTAFIDVEVDVGPLTTVSFSWNKSLIDIIPSKVGAEMISVQYGKDGQTYKFCGKDTVRVKSLQSLTSCSSATK</sequence>
<comment type="similarity">
    <text evidence="2 9">Belongs to the AB hydrolase superfamily. Lipase family.</text>
</comment>
<dbReference type="PIRSF" id="PIRSF000865">
    <property type="entry name" value="Lipoprotein_lipase_LIPH"/>
    <property type="match status" value="1"/>
</dbReference>
<dbReference type="Proteomes" id="UP000186698">
    <property type="component" value="Chromosome 7S"/>
</dbReference>
<dbReference type="STRING" id="8355.A0A1L8FDS7"/>
<dbReference type="PANTHER" id="PTHR11610">
    <property type="entry name" value="LIPASE"/>
    <property type="match status" value="1"/>
</dbReference>
<evidence type="ECO:0000256" key="7">
    <source>
        <dbReference type="PIRSR" id="PIRSR000865-1"/>
    </source>
</evidence>
<dbReference type="InterPro" id="IPR013818">
    <property type="entry name" value="Lipase"/>
</dbReference>
<dbReference type="SMART" id="SM00308">
    <property type="entry name" value="LH2"/>
    <property type="match status" value="1"/>
</dbReference>
<feature type="signal peptide" evidence="10">
    <location>
        <begin position="1"/>
        <end position="17"/>
    </location>
</feature>
<name>A0A1L8FDS7_XENLA</name>
<evidence type="ECO:0000256" key="8">
    <source>
        <dbReference type="PIRSR" id="PIRSR000865-2"/>
    </source>
</evidence>
<dbReference type="InterPro" id="IPR033906">
    <property type="entry name" value="Lipase_N"/>
</dbReference>
<keyword evidence="10" id="KW-0443">Lipid metabolism</keyword>
<dbReference type="InterPro" id="IPR036392">
    <property type="entry name" value="PLAT/LH2_dom_sf"/>
</dbReference>
<reference evidence="12" key="1">
    <citation type="submission" date="2025-08" db="UniProtKB">
        <authorList>
            <consortium name="RefSeq"/>
        </authorList>
    </citation>
    <scope>IDENTIFICATION</scope>
    <source>
        <strain evidence="12">J_2021</strain>
        <tissue evidence="12">Erythrocytes</tissue>
    </source>
</reference>
<feature type="active site" description="Nucleophile" evidence="7">
    <location>
        <position position="171"/>
    </location>
</feature>
<dbReference type="EC" id="3.1.1.3" evidence="10"/>
<dbReference type="FunFam" id="2.60.60.20:FF:000003">
    <property type="entry name" value="Triacylglycerol lipase"/>
    <property type="match status" value="1"/>
</dbReference>
<dbReference type="GO" id="GO:0004465">
    <property type="term" value="F:lipoprotein lipase activity"/>
    <property type="evidence" value="ECO:0000318"/>
    <property type="project" value="GO_Central"/>
</dbReference>
<dbReference type="InterPro" id="IPR016272">
    <property type="entry name" value="Lipase_LIPH"/>
</dbReference>
<keyword evidence="4 8" id="KW-0479">Metal-binding</keyword>
<comment type="subcellular location">
    <subcellularLocation>
        <location evidence="1 10">Secreted</location>
    </subcellularLocation>
</comment>
<feature type="binding site" evidence="8">
    <location>
        <position position="210"/>
    </location>
    <ligand>
        <name>Ca(2+)</name>
        <dbReference type="ChEBI" id="CHEBI:29108"/>
    </ligand>
</feature>
<dbReference type="PRINTS" id="PR00821">
    <property type="entry name" value="TAGLIPASE"/>
</dbReference>